<organism evidence="9 10">
    <name type="scientific">Marinactinospora thermotolerans DSM 45154</name>
    <dbReference type="NCBI Taxonomy" id="1122192"/>
    <lineage>
        <taxon>Bacteria</taxon>
        <taxon>Bacillati</taxon>
        <taxon>Actinomycetota</taxon>
        <taxon>Actinomycetes</taxon>
        <taxon>Streptosporangiales</taxon>
        <taxon>Nocardiopsidaceae</taxon>
        <taxon>Marinactinospora</taxon>
    </lineage>
</organism>
<dbReference type="InterPro" id="IPR009081">
    <property type="entry name" value="PP-bd_ACP"/>
</dbReference>
<dbReference type="Pfam" id="PF00698">
    <property type="entry name" value="Acyl_transf_1"/>
    <property type="match status" value="1"/>
</dbReference>
<dbReference type="InterPro" id="IPR016035">
    <property type="entry name" value="Acyl_Trfase/lysoPLipase"/>
</dbReference>
<dbReference type="Pfam" id="PF00109">
    <property type="entry name" value="ketoacyl-synt"/>
    <property type="match status" value="1"/>
</dbReference>
<dbReference type="InterPro" id="IPR020806">
    <property type="entry name" value="PKS_PP-bd"/>
</dbReference>
<dbReference type="FunFam" id="3.40.47.10:FF:000019">
    <property type="entry name" value="Polyketide synthase type I"/>
    <property type="match status" value="1"/>
</dbReference>
<dbReference type="AlphaFoldDB" id="A0A1T4THU1"/>
<evidence type="ECO:0000313" key="10">
    <source>
        <dbReference type="Proteomes" id="UP000190637"/>
    </source>
</evidence>
<evidence type="ECO:0000256" key="5">
    <source>
        <dbReference type="PROSITE-ProRule" id="PRU01363"/>
    </source>
</evidence>
<dbReference type="PROSITE" id="PS50075">
    <property type="entry name" value="CARRIER"/>
    <property type="match status" value="1"/>
</dbReference>
<dbReference type="Gene3D" id="3.10.129.110">
    <property type="entry name" value="Polyketide synthase dehydratase"/>
    <property type="match status" value="1"/>
</dbReference>
<evidence type="ECO:0000256" key="2">
    <source>
        <dbReference type="ARBA" id="ARBA00022553"/>
    </source>
</evidence>
<feature type="region of interest" description="C-terminal hotdog fold" evidence="5">
    <location>
        <begin position="1180"/>
        <end position="1260"/>
    </location>
</feature>
<keyword evidence="2" id="KW-0597">Phosphoprotein</keyword>
<dbReference type="STRING" id="1122192.SAMN02745673_05020"/>
<name>A0A1T4THU1_9ACTN</name>
<dbReference type="InterPro" id="IPR036736">
    <property type="entry name" value="ACP-like_sf"/>
</dbReference>
<dbReference type="SUPFAM" id="SSF53901">
    <property type="entry name" value="Thiolase-like"/>
    <property type="match status" value="1"/>
</dbReference>
<dbReference type="GO" id="GO:0004312">
    <property type="term" value="F:fatty acid synthase activity"/>
    <property type="evidence" value="ECO:0007669"/>
    <property type="project" value="TreeGrafter"/>
</dbReference>
<dbReference type="InterPro" id="IPR032821">
    <property type="entry name" value="PKS_assoc"/>
</dbReference>
<evidence type="ECO:0000259" key="7">
    <source>
        <dbReference type="PROSITE" id="PS52004"/>
    </source>
</evidence>
<dbReference type="Pfam" id="PF02801">
    <property type="entry name" value="Ketoacyl-synt_C"/>
    <property type="match status" value="1"/>
</dbReference>
<dbReference type="Gene3D" id="3.40.47.10">
    <property type="match status" value="1"/>
</dbReference>
<dbReference type="InterPro" id="IPR049552">
    <property type="entry name" value="PKS_DH_N"/>
</dbReference>
<sequence length="1260" mass="131329">MSQDHNSANETGVAPAAETGEVSAFTLRLAGLPLADRRAALADLVGRTTLGVMDEVLPGLVDEISPDQGFRDMGLDSLGAVELRDRLSAELGTPLPMTLAFDYPTPAALADHLLTDVLGLGEESDGGDAISAVASDEPIAIIGMACRYPGGVRSPEELWRLLREGGETVTGFPTDRGWDLDRLFDDDPDTGNTSYTRVGHFLHDAGEFDPAFFGINPREALAMDPQQRLILETCWEALERAGINPQDLRGSRTGTFIGAEPQDYGPRLHRAPADVEGYLVTGAATSVIAGRVAYTLGLQGPTMSVDTACSASLVAIHLACQSLRTGESPLVLAGGVTVMSAPGTYTAFSRQRVIATDGRCKAFSAGADGTGFSEGAGIILLERLSDALANGHPVLGLIRGSAVNQDGASSGLTAPNGPSQEKVIRQALASAGLEAREVDAVEAHGTGTALGDPIEAQALLATYGRDRGDAAPLRLGSVKSNIGHTQAAAGVAGVIKMVLAMRHGVLPRTLHVDEPSTYVDWSAGALELLTDEVVWEKEGPRRAGVSSFGVSGTNAHVVLEEAPVAEAAPAPATGTDGPGEETRLISTSATSPGPLPWVVSGRGEAGLRAQAAALAAHARAEGRSPLDIGHSLVTSRAVFENRAVAVGTTADELIAAMEALATDDTPPGAARGAAPGTREPVFVFPGQGSQWAGMGAELAETSPVFAARLTECFEEIATWVEWDPWAVLHGEPGAPTLESIEVLQPITFAVMVSLAAMWEAAGVRPAAVVGHSQGEIAAAYVAGILSLPDAVRAVVLRSRVFAEELVGKGAIAAVALPPDEVRERIAAWDGALELSALNGPVSSAVAGTQAALEEFVEGLRAEDVRARVVATTVASHSRQVEALRERLLKALEPVTPGEGRVPFYSTVTPGIVAGTTLDTGYWYENVRRPVRFSETVETMIGDGRTVFVEVSPHPVLGMSVQDVLETSGRSGAVVGTLRRGEGGTGRFLLSLGEAFTAGIDVDWARVFAGSGASRVDLPTYAFQREHFWLHDEQAADVRAAGLEDADHPLLGASVRVAASGEVVLTGRVSVASQPWLADHAAGGTVVFPGTGFVELAVRAGDQVGCPVVEELMLETPLVLTEEAVDLQVRASAPGEDGRREVSVHSSVNGWTWVRHAVGVLVAGRVGGAGFDLSVWPPVDARVVEVSGHYERLAGEGYGYGPAFQGLRRAWTRGGEVFAEVELGEREAAQAGAFGIHPALLDAALHAIDMADHDDGTATDG</sequence>
<evidence type="ECO:0000259" key="6">
    <source>
        <dbReference type="PROSITE" id="PS50075"/>
    </source>
</evidence>
<feature type="domain" description="PKS/mFAS DH" evidence="8">
    <location>
        <begin position="1047"/>
        <end position="1260"/>
    </location>
</feature>
<gene>
    <name evidence="9" type="ORF">SAMN02745673_05020</name>
</gene>
<dbReference type="SUPFAM" id="SSF55048">
    <property type="entry name" value="Probable ACP-binding domain of malonyl-CoA ACP transacylase"/>
    <property type="match status" value="1"/>
</dbReference>
<dbReference type="CDD" id="cd00833">
    <property type="entry name" value="PKS"/>
    <property type="match status" value="1"/>
</dbReference>
<dbReference type="Pfam" id="PF00550">
    <property type="entry name" value="PP-binding"/>
    <property type="match status" value="1"/>
</dbReference>
<dbReference type="PROSITE" id="PS00606">
    <property type="entry name" value="KS3_1"/>
    <property type="match status" value="1"/>
</dbReference>
<evidence type="ECO:0000259" key="8">
    <source>
        <dbReference type="PROSITE" id="PS52019"/>
    </source>
</evidence>
<keyword evidence="3 9" id="KW-0808">Transferase</keyword>
<protein>
    <submittedName>
        <fullName evidence="9">Acyl transferase domain-containing protein</fullName>
    </submittedName>
</protein>
<feature type="domain" description="Ketosynthase family 3 (KS3)" evidence="7">
    <location>
        <begin position="136"/>
        <end position="561"/>
    </location>
</feature>
<evidence type="ECO:0000313" key="9">
    <source>
        <dbReference type="EMBL" id="SKA39974.1"/>
    </source>
</evidence>
<dbReference type="EMBL" id="FUWS01000026">
    <property type="protein sequence ID" value="SKA39974.1"/>
    <property type="molecule type" value="Genomic_DNA"/>
</dbReference>
<dbReference type="InterPro" id="IPR049900">
    <property type="entry name" value="PKS_mFAS_DH"/>
</dbReference>
<feature type="non-terminal residue" evidence="9">
    <location>
        <position position="1260"/>
    </location>
</feature>
<dbReference type="Pfam" id="PF21089">
    <property type="entry name" value="PKS_DH_N"/>
    <property type="match status" value="1"/>
</dbReference>
<dbReference type="PROSITE" id="PS00012">
    <property type="entry name" value="PHOSPHOPANTETHEINE"/>
    <property type="match status" value="1"/>
</dbReference>
<keyword evidence="4" id="KW-0012">Acyltransferase</keyword>
<dbReference type="PANTHER" id="PTHR43775">
    <property type="entry name" value="FATTY ACID SYNTHASE"/>
    <property type="match status" value="1"/>
</dbReference>
<dbReference type="InterPro" id="IPR014031">
    <property type="entry name" value="Ketoacyl_synth_C"/>
</dbReference>
<dbReference type="SMART" id="SM00827">
    <property type="entry name" value="PKS_AT"/>
    <property type="match status" value="1"/>
</dbReference>
<feature type="region of interest" description="N-terminal hotdog fold" evidence="5">
    <location>
        <begin position="1047"/>
        <end position="1167"/>
    </location>
</feature>
<dbReference type="GO" id="GO:0004315">
    <property type="term" value="F:3-oxoacyl-[acyl-carrier-protein] synthase activity"/>
    <property type="evidence" value="ECO:0007669"/>
    <property type="project" value="InterPro"/>
</dbReference>
<dbReference type="SUPFAM" id="SSF52151">
    <property type="entry name" value="FabD/lysophospholipase-like"/>
    <property type="match status" value="1"/>
</dbReference>
<dbReference type="InterPro" id="IPR049551">
    <property type="entry name" value="PKS_DH_C"/>
</dbReference>
<dbReference type="PROSITE" id="PS52004">
    <property type="entry name" value="KS3_2"/>
    <property type="match status" value="1"/>
</dbReference>
<feature type="active site" description="Proton donor; for dehydratase activity" evidence="5">
    <location>
        <position position="1241"/>
    </location>
</feature>
<dbReference type="InterPro" id="IPR020841">
    <property type="entry name" value="PKS_Beta-ketoAc_synthase_dom"/>
</dbReference>
<dbReference type="InterPro" id="IPR001227">
    <property type="entry name" value="Ac_transferase_dom_sf"/>
</dbReference>
<dbReference type="RefSeq" id="WP_159457320.1">
    <property type="nucleotide sequence ID" value="NZ_FUWS01000026.1"/>
</dbReference>
<proteinExistence type="predicted"/>
<dbReference type="SMART" id="SM00825">
    <property type="entry name" value="PKS_KS"/>
    <property type="match status" value="1"/>
</dbReference>
<dbReference type="InterPro" id="IPR014043">
    <property type="entry name" value="Acyl_transferase_dom"/>
</dbReference>
<dbReference type="Gene3D" id="1.10.1200.10">
    <property type="entry name" value="ACP-like"/>
    <property type="match status" value="1"/>
</dbReference>
<dbReference type="PROSITE" id="PS52019">
    <property type="entry name" value="PKS_MFAS_DH"/>
    <property type="match status" value="1"/>
</dbReference>
<dbReference type="PANTHER" id="PTHR43775:SF51">
    <property type="entry name" value="INACTIVE PHENOLPHTHIOCEROL SYNTHESIS POLYKETIDE SYNTHASE TYPE I PKS1-RELATED"/>
    <property type="match status" value="1"/>
</dbReference>
<dbReference type="InterPro" id="IPR006162">
    <property type="entry name" value="Ppantetheine_attach_site"/>
</dbReference>
<dbReference type="Gene3D" id="3.30.70.3290">
    <property type="match status" value="1"/>
</dbReference>
<dbReference type="InterPro" id="IPR050091">
    <property type="entry name" value="PKS_NRPS_Biosynth_Enz"/>
</dbReference>
<dbReference type="InterPro" id="IPR016036">
    <property type="entry name" value="Malonyl_transacylase_ACP-bd"/>
</dbReference>
<evidence type="ECO:0000256" key="4">
    <source>
        <dbReference type="ARBA" id="ARBA00023315"/>
    </source>
</evidence>
<dbReference type="InterPro" id="IPR042104">
    <property type="entry name" value="PKS_dehydratase_sf"/>
</dbReference>
<dbReference type="OrthoDB" id="4537517at2"/>
<reference evidence="9 10" key="1">
    <citation type="submission" date="2017-02" db="EMBL/GenBank/DDBJ databases">
        <authorList>
            <person name="Peterson S.W."/>
        </authorList>
    </citation>
    <scope>NUCLEOTIDE SEQUENCE [LARGE SCALE GENOMIC DNA]</scope>
    <source>
        <strain evidence="9 10">DSM 45154</strain>
    </source>
</reference>
<dbReference type="Pfam" id="PF14765">
    <property type="entry name" value="PS-DH"/>
    <property type="match status" value="1"/>
</dbReference>
<dbReference type="Gene3D" id="3.40.366.10">
    <property type="entry name" value="Malonyl-Coenzyme A Acyl Carrier Protein, domain 2"/>
    <property type="match status" value="1"/>
</dbReference>
<dbReference type="SUPFAM" id="SSF47336">
    <property type="entry name" value="ACP-like"/>
    <property type="match status" value="1"/>
</dbReference>
<feature type="domain" description="Carrier" evidence="6">
    <location>
        <begin position="36"/>
        <end position="117"/>
    </location>
</feature>
<keyword evidence="10" id="KW-1185">Reference proteome</keyword>
<dbReference type="InterPro" id="IPR016039">
    <property type="entry name" value="Thiolase-like"/>
</dbReference>
<dbReference type="GO" id="GO:0031177">
    <property type="term" value="F:phosphopantetheine binding"/>
    <property type="evidence" value="ECO:0007669"/>
    <property type="project" value="InterPro"/>
</dbReference>
<dbReference type="SMART" id="SM00823">
    <property type="entry name" value="PKS_PP"/>
    <property type="match status" value="1"/>
</dbReference>
<dbReference type="SMART" id="SM01294">
    <property type="entry name" value="PKS_PP_betabranch"/>
    <property type="match status" value="1"/>
</dbReference>
<feature type="active site" description="Proton acceptor; for dehydratase activity" evidence="5">
    <location>
        <position position="1079"/>
    </location>
</feature>
<dbReference type="InterPro" id="IPR018201">
    <property type="entry name" value="Ketoacyl_synth_AS"/>
</dbReference>
<dbReference type="InterPro" id="IPR014030">
    <property type="entry name" value="Ketoacyl_synth_N"/>
</dbReference>
<dbReference type="SMART" id="SM00826">
    <property type="entry name" value="PKS_DH"/>
    <property type="match status" value="1"/>
</dbReference>
<keyword evidence="1" id="KW-0596">Phosphopantetheine</keyword>
<evidence type="ECO:0000256" key="1">
    <source>
        <dbReference type="ARBA" id="ARBA00022450"/>
    </source>
</evidence>
<accession>A0A1T4THU1</accession>
<dbReference type="Pfam" id="PF16197">
    <property type="entry name" value="KAsynt_C_assoc"/>
    <property type="match status" value="1"/>
</dbReference>
<dbReference type="GO" id="GO:0006633">
    <property type="term" value="P:fatty acid biosynthetic process"/>
    <property type="evidence" value="ECO:0007669"/>
    <property type="project" value="InterPro"/>
</dbReference>
<dbReference type="Proteomes" id="UP000190637">
    <property type="component" value="Unassembled WGS sequence"/>
</dbReference>
<dbReference type="FunFam" id="3.40.366.10:FF:000002">
    <property type="entry name" value="Probable polyketide synthase 2"/>
    <property type="match status" value="1"/>
</dbReference>
<dbReference type="InterPro" id="IPR020807">
    <property type="entry name" value="PKS_DH"/>
</dbReference>
<evidence type="ECO:0000256" key="3">
    <source>
        <dbReference type="ARBA" id="ARBA00022679"/>
    </source>
</evidence>